<dbReference type="PANTHER" id="PTHR43547">
    <property type="entry name" value="TWO-COMPONENT HISTIDINE KINASE"/>
    <property type="match status" value="1"/>
</dbReference>
<dbReference type="EMBL" id="JARRAG010000003">
    <property type="protein sequence ID" value="MDG3008090.1"/>
    <property type="molecule type" value="Genomic_DNA"/>
</dbReference>
<dbReference type="SMART" id="SM00448">
    <property type="entry name" value="REC"/>
    <property type="match status" value="1"/>
</dbReference>
<keyword evidence="3 4" id="KW-0597">Phosphoprotein</keyword>
<keyword evidence="8" id="KW-1185">Reference proteome</keyword>
<keyword evidence="7" id="KW-0808">Transferase</keyword>
<name>A0ABT6FKM3_9BACT</name>
<dbReference type="Pfam" id="PF00512">
    <property type="entry name" value="HisKA"/>
    <property type="match status" value="1"/>
</dbReference>
<dbReference type="SUPFAM" id="SSF47384">
    <property type="entry name" value="Homodimeric domain of signal transducing histidine kinase"/>
    <property type="match status" value="1"/>
</dbReference>
<dbReference type="Pfam" id="PF00072">
    <property type="entry name" value="Response_reg"/>
    <property type="match status" value="1"/>
</dbReference>
<dbReference type="InterPro" id="IPR001789">
    <property type="entry name" value="Sig_transdc_resp-reg_receiver"/>
</dbReference>
<feature type="domain" description="Response regulatory" evidence="6">
    <location>
        <begin position="7"/>
        <end position="124"/>
    </location>
</feature>
<dbReference type="InterPro" id="IPR003661">
    <property type="entry name" value="HisK_dim/P_dom"/>
</dbReference>
<dbReference type="PROSITE" id="PS50109">
    <property type="entry name" value="HIS_KIN"/>
    <property type="match status" value="1"/>
</dbReference>
<dbReference type="PRINTS" id="PR00344">
    <property type="entry name" value="BCTRLSENSOR"/>
</dbReference>
<dbReference type="RefSeq" id="WP_277864418.1">
    <property type="nucleotide sequence ID" value="NZ_JARRAG010000003.1"/>
</dbReference>
<evidence type="ECO:0000256" key="1">
    <source>
        <dbReference type="ARBA" id="ARBA00000085"/>
    </source>
</evidence>
<reference evidence="7 8" key="1">
    <citation type="submission" date="2023-03" db="EMBL/GenBank/DDBJ databases">
        <title>Paludisphaera mucosa sp. nov. a novel planctomycete from northern fen.</title>
        <authorList>
            <person name="Ivanova A."/>
        </authorList>
    </citation>
    <scope>NUCLEOTIDE SEQUENCE [LARGE SCALE GENOMIC DNA]</scope>
    <source>
        <strain evidence="7 8">Pla2</strain>
    </source>
</reference>
<dbReference type="InterPro" id="IPR011006">
    <property type="entry name" value="CheY-like_superfamily"/>
</dbReference>
<sequence length="392" mass="43731">MPDRPIRLMLIDDDEEDYILARDLLAEIADSRFELEWLADADRAVDVICEGRHDLYLVDYGLGPRDGLGVIREAVARGAAAPMILLTGLDERAIDLDAMRAGAADFLEKWRLNATLLERSIRYSLQEKEHAEELERRVQARTAELARANEALRDVDRRKNEYLSLLAHELRNPLVPIRNALEIMRLAGDDPSVVETSRAMIERQVKHIVRLIDDLMVVARLSRGLIKLKYESVPVDRMVTTATENVRSFIAKARHELAVTLPAEPLILQADSERVSQVLYNLLHNAAKYTKAGGHIRLDVERDGEGEGVVFRVIDDGPGIPEDMLEAVFDIFTQVKRDDEGGIASGLGVGLWLVKRLVELHGGKVEARSGGGRQGCEFVVWLPTAPVDSEAA</sequence>
<dbReference type="SMART" id="SM00387">
    <property type="entry name" value="HATPase_c"/>
    <property type="match status" value="1"/>
</dbReference>
<accession>A0ABT6FKM3</accession>
<protein>
    <recommendedName>
        <fullName evidence="2">histidine kinase</fullName>
        <ecNumber evidence="2">2.7.13.3</ecNumber>
    </recommendedName>
</protein>
<dbReference type="Proteomes" id="UP001216907">
    <property type="component" value="Unassembled WGS sequence"/>
</dbReference>
<dbReference type="InterPro" id="IPR004358">
    <property type="entry name" value="Sig_transdc_His_kin-like_C"/>
</dbReference>
<dbReference type="EC" id="2.7.13.3" evidence="2"/>
<organism evidence="7 8">
    <name type="scientific">Paludisphaera mucosa</name>
    <dbReference type="NCBI Taxonomy" id="3030827"/>
    <lineage>
        <taxon>Bacteria</taxon>
        <taxon>Pseudomonadati</taxon>
        <taxon>Planctomycetota</taxon>
        <taxon>Planctomycetia</taxon>
        <taxon>Isosphaerales</taxon>
        <taxon>Isosphaeraceae</taxon>
        <taxon>Paludisphaera</taxon>
    </lineage>
</organism>
<evidence type="ECO:0000256" key="3">
    <source>
        <dbReference type="ARBA" id="ARBA00022553"/>
    </source>
</evidence>
<keyword evidence="7" id="KW-0418">Kinase</keyword>
<dbReference type="InterPro" id="IPR005467">
    <property type="entry name" value="His_kinase_dom"/>
</dbReference>
<comment type="caution">
    <text evidence="7">The sequence shown here is derived from an EMBL/GenBank/DDBJ whole genome shotgun (WGS) entry which is preliminary data.</text>
</comment>
<evidence type="ECO:0000259" key="6">
    <source>
        <dbReference type="PROSITE" id="PS50110"/>
    </source>
</evidence>
<feature type="modified residue" description="4-aspartylphosphate" evidence="4">
    <location>
        <position position="59"/>
    </location>
</feature>
<dbReference type="SUPFAM" id="SSF55874">
    <property type="entry name" value="ATPase domain of HSP90 chaperone/DNA topoisomerase II/histidine kinase"/>
    <property type="match status" value="1"/>
</dbReference>
<evidence type="ECO:0000256" key="2">
    <source>
        <dbReference type="ARBA" id="ARBA00012438"/>
    </source>
</evidence>
<feature type="domain" description="Histidine kinase" evidence="5">
    <location>
        <begin position="165"/>
        <end position="386"/>
    </location>
</feature>
<proteinExistence type="predicted"/>
<dbReference type="GO" id="GO:0016301">
    <property type="term" value="F:kinase activity"/>
    <property type="evidence" value="ECO:0007669"/>
    <property type="project" value="UniProtKB-KW"/>
</dbReference>
<dbReference type="Pfam" id="PF02518">
    <property type="entry name" value="HATPase_c"/>
    <property type="match status" value="1"/>
</dbReference>
<dbReference type="InterPro" id="IPR003594">
    <property type="entry name" value="HATPase_dom"/>
</dbReference>
<dbReference type="Gene3D" id="3.30.565.10">
    <property type="entry name" value="Histidine kinase-like ATPase, C-terminal domain"/>
    <property type="match status" value="1"/>
</dbReference>
<dbReference type="CDD" id="cd00156">
    <property type="entry name" value="REC"/>
    <property type="match status" value="1"/>
</dbReference>
<dbReference type="InterPro" id="IPR036097">
    <property type="entry name" value="HisK_dim/P_sf"/>
</dbReference>
<dbReference type="Gene3D" id="3.40.50.2300">
    <property type="match status" value="1"/>
</dbReference>
<dbReference type="PANTHER" id="PTHR43547:SF2">
    <property type="entry name" value="HYBRID SIGNAL TRANSDUCTION HISTIDINE KINASE C"/>
    <property type="match status" value="1"/>
</dbReference>
<dbReference type="InterPro" id="IPR036890">
    <property type="entry name" value="HATPase_C_sf"/>
</dbReference>
<dbReference type="CDD" id="cd00075">
    <property type="entry name" value="HATPase"/>
    <property type="match status" value="1"/>
</dbReference>
<comment type="catalytic activity">
    <reaction evidence="1">
        <text>ATP + protein L-histidine = ADP + protein N-phospho-L-histidine.</text>
        <dbReference type="EC" id="2.7.13.3"/>
    </reaction>
</comment>
<evidence type="ECO:0000256" key="4">
    <source>
        <dbReference type="PROSITE-ProRule" id="PRU00169"/>
    </source>
</evidence>
<gene>
    <name evidence="7" type="ORF">PZE19_30360</name>
</gene>
<dbReference type="SMART" id="SM00388">
    <property type="entry name" value="HisKA"/>
    <property type="match status" value="1"/>
</dbReference>
<evidence type="ECO:0000313" key="8">
    <source>
        <dbReference type="Proteomes" id="UP001216907"/>
    </source>
</evidence>
<dbReference type="SUPFAM" id="SSF52172">
    <property type="entry name" value="CheY-like"/>
    <property type="match status" value="1"/>
</dbReference>
<evidence type="ECO:0000259" key="5">
    <source>
        <dbReference type="PROSITE" id="PS50109"/>
    </source>
</evidence>
<evidence type="ECO:0000313" key="7">
    <source>
        <dbReference type="EMBL" id="MDG3008090.1"/>
    </source>
</evidence>
<dbReference type="PROSITE" id="PS50110">
    <property type="entry name" value="RESPONSE_REGULATORY"/>
    <property type="match status" value="1"/>
</dbReference>
<dbReference type="CDD" id="cd00082">
    <property type="entry name" value="HisKA"/>
    <property type="match status" value="1"/>
</dbReference>
<dbReference type="Gene3D" id="1.10.287.130">
    <property type="match status" value="1"/>
</dbReference>